<dbReference type="InterPro" id="IPR029466">
    <property type="entry name" value="NAM-associated_C"/>
</dbReference>
<evidence type="ECO:0000256" key="1">
    <source>
        <dbReference type="SAM" id="MobiDB-lite"/>
    </source>
</evidence>
<feature type="compositionally biased region" description="Basic residues" evidence="1">
    <location>
        <begin position="172"/>
        <end position="181"/>
    </location>
</feature>
<reference evidence="4" key="1">
    <citation type="submission" date="2025-08" db="UniProtKB">
        <authorList>
            <consortium name="RefSeq"/>
        </authorList>
    </citation>
    <scope>IDENTIFICATION</scope>
</reference>
<name>A0A6P5TM94_PRUAV</name>
<sequence length="285" mass="32696">MASSVETGGSWATQEDIALCQSWVNVSHDPITGNEMKFHHMWSKIHGEFCQRSSSIRTEMALSSRWKLLNKELGKWRNALAKARENIRNGQNLSDEIIQAQMWFGAMGQGKKSFVHFQCWEVVKNCSRFKIILTGPPVVLNETPLHDSPSTDSPLDSPMEIESPLPRPPRPIGRKAAKSKRGGTSNNECVQLLEQIAKNTSLRIERDLKRDALDMAREEAFAIQQQQAQEKDMDDREMKIMAMDTSHMSPETKAYWTLRRRDVMRRKLFQDDGPSNTDWLNDENH</sequence>
<organism evidence="3 4">
    <name type="scientific">Prunus avium</name>
    <name type="common">Cherry</name>
    <name type="synonym">Cerasus avium</name>
    <dbReference type="NCBI Taxonomy" id="42229"/>
    <lineage>
        <taxon>Eukaryota</taxon>
        <taxon>Viridiplantae</taxon>
        <taxon>Streptophyta</taxon>
        <taxon>Embryophyta</taxon>
        <taxon>Tracheophyta</taxon>
        <taxon>Spermatophyta</taxon>
        <taxon>Magnoliopsida</taxon>
        <taxon>eudicotyledons</taxon>
        <taxon>Gunneridae</taxon>
        <taxon>Pentapetalae</taxon>
        <taxon>rosids</taxon>
        <taxon>fabids</taxon>
        <taxon>Rosales</taxon>
        <taxon>Rosaceae</taxon>
        <taxon>Amygdaloideae</taxon>
        <taxon>Amygdaleae</taxon>
        <taxon>Prunus</taxon>
    </lineage>
</organism>
<feature type="domain" description="No apical meristem-associated C-terminal" evidence="2">
    <location>
        <begin position="112"/>
        <end position="261"/>
    </location>
</feature>
<evidence type="ECO:0000259" key="2">
    <source>
        <dbReference type="Pfam" id="PF14303"/>
    </source>
</evidence>
<dbReference type="Proteomes" id="UP000515124">
    <property type="component" value="Unplaced"/>
</dbReference>
<gene>
    <name evidence="4" type="primary">LOC110768698</name>
</gene>
<dbReference type="GeneID" id="110768698"/>
<keyword evidence="3" id="KW-1185">Reference proteome</keyword>
<dbReference type="PANTHER" id="PTHR45125">
    <property type="entry name" value="F21J9.4-RELATED"/>
    <property type="match status" value="1"/>
</dbReference>
<feature type="region of interest" description="Disordered" evidence="1">
    <location>
        <begin position="141"/>
        <end position="186"/>
    </location>
</feature>
<feature type="compositionally biased region" description="Low complexity" evidence="1">
    <location>
        <begin position="146"/>
        <end position="158"/>
    </location>
</feature>
<evidence type="ECO:0000313" key="4">
    <source>
        <dbReference type="RefSeq" id="XP_021828232.1"/>
    </source>
</evidence>
<protein>
    <submittedName>
        <fullName evidence="4">Glutathione S-transferase T3-like</fullName>
    </submittedName>
</protein>
<dbReference type="KEGG" id="pavi:110768698"/>
<dbReference type="Pfam" id="PF14303">
    <property type="entry name" value="NAM-associated"/>
    <property type="match status" value="1"/>
</dbReference>
<proteinExistence type="predicted"/>
<accession>A0A6P5TM94</accession>
<evidence type="ECO:0000313" key="3">
    <source>
        <dbReference type="Proteomes" id="UP000515124"/>
    </source>
</evidence>
<dbReference type="RefSeq" id="XP_021828232.1">
    <property type="nucleotide sequence ID" value="XM_021972540.1"/>
</dbReference>
<dbReference type="AlphaFoldDB" id="A0A6P5TM94"/>